<dbReference type="Proteomes" id="UP000828390">
    <property type="component" value="Unassembled WGS sequence"/>
</dbReference>
<reference evidence="1" key="2">
    <citation type="submission" date="2020-11" db="EMBL/GenBank/DDBJ databases">
        <authorList>
            <person name="McCartney M.A."/>
            <person name="Auch B."/>
            <person name="Kono T."/>
            <person name="Mallez S."/>
            <person name="Becker A."/>
            <person name="Gohl D.M."/>
            <person name="Silverstein K.A.T."/>
            <person name="Koren S."/>
            <person name="Bechman K.B."/>
            <person name="Herman A."/>
            <person name="Abrahante J.E."/>
            <person name="Garbe J."/>
        </authorList>
    </citation>
    <scope>NUCLEOTIDE SEQUENCE</scope>
    <source>
        <strain evidence="1">Duluth1</strain>
        <tissue evidence="1">Whole animal</tissue>
    </source>
</reference>
<name>A0A9D4KTP7_DREPO</name>
<comment type="caution">
    <text evidence="1">The sequence shown here is derived from an EMBL/GenBank/DDBJ whole genome shotgun (WGS) entry which is preliminary data.</text>
</comment>
<keyword evidence="2" id="KW-1185">Reference proteome</keyword>
<reference evidence="1" key="1">
    <citation type="journal article" date="2019" name="bioRxiv">
        <title>The Genome of the Zebra Mussel, Dreissena polymorpha: A Resource for Invasive Species Research.</title>
        <authorList>
            <person name="McCartney M.A."/>
            <person name="Auch B."/>
            <person name="Kono T."/>
            <person name="Mallez S."/>
            <person name="Zhang Y."/>
            <person name="Obille A."/>
            <person name="Becker A."/>
            <person name="Abrahante J.E."/>
            <person name="Garbe J."/>
            <person name="Badalamenti J.P."/>
            <person name="Herman A."/>
            <person name="Mangelson H."/>
            <person name="Liachko I."/>
            <person name="Sullivan S."/>
            <person name="Sone E.D."/>
            <person name="Koren S."/>
            <person name="Silverstein K.A.T."/>
            <person name="Beckman K.B."/>
            <person name="Gohl D.M."/>
        </authorList>
    </citation>
    <scope>NUCLEOTIDE SEQUENCE</scope>
    <source>
        <strain evidence="1">Duluth1</strain>
        <tissue evidence="1">Whole animal</tissue>
    </source>
</reference>
<evidence type="ECO:0000313" key="2">
    <source>
        <dbReference type="Proteomes" id="UP000828390"/>
    </source>
</evidence>
<evidence type="ECO:0000313" key="1">
    <source>
        <dbReference type="EMBL" id="KAH3844916.1"/>
    </source>
</evidence>
<dbReference type="AlphaFoldDB" id="A0A9D4KTP7"/>
<sequence>MNSLVFDAMSSAAKSNNRRLMYINTSIVKATTILVKTVDNMSKMETENPKYKEVVDNCFSSLALLGHANRQINGPGAT</sequence>
<proteinExistence type="predicted"/>
<accession>A0A9D4KTP7</accession>
<gene>
    <name evidence="1" type="ORF">DPMN_087182</name>
</gene>
<dbReference type="EMBL" id="JAIWYP010000003">
    <property type="protein sequence ID" value="KAH3844916.1"/>
    <property type="molecule type" value="Genomic_DNA"/>
</dbReference>
<organism evidence="1 2">
    <name type="scientific">Dreissena polymorpha</name>
    <name type="common">Zebra mussel</name>
    <name type="synonym">Mytilus polymorpha</name>
    <dbReference type="NCBI Taxonomy" id="45954"/>
    <lineage>
        <taxon>Eukaryota</taxon>
        <taxon>Metazoa</taxon>
        <taxon>Spiralia</taxon>
        <taxon>Lophotrochozoa</taxon>
        <taxon>Mollusca</taxon>
        <taxon>Bivalvia</taxon>
        <taxon>Autobranchia</taxon>
        <taxon>Heteroconchia</taxon>
        <taxon>Euheterodonta</taxon>
        <taxon>Imparidentia</taxon>
        <taxon>Neoheterodontei</taxon>
        <taxon>Myida</taxon>
        <taxon>Dreissenoidea</taxon>
        <taxon>Dreissenidae</taxon>
        <taxon>Dreissena</taxon>
    </lineage>
</organism>
<protein>
    <submittedName>
        <fullName evidence="1">Uncharacterized protein</fullName>
    </submittedName>
</protein>